<dbReference type="EMBL" id="CAJNOW010003826">
    <property type="protein sequence ID" value="CAF1396446.1"/>
    <property type="molecule type" value="Genomic_DNA"/>
</dbReference>
<evidence type="ECO:0000313" key="4">
    <source>
        <dbReference type="EMBL" id="CAF2165567.1"/>
    </source>
</evidence>
<feature type="transmembrane region" description="Helical" evidence="1">
    <location>
        <begin position="39"/>
        <end position="55"/>
    </location>
</feature>
<feature type="transmembrane region" description="Helical" evidence="1">
    <location>
        <begin position="75"/>
        <end position="94"/>
    </location>
</feature>
<dbReference type="EMBL" id="CAJNRE010018429">
    <property type="protein sequence ID" value="CAF2165567.1"/>
    <property type="molecule type" value="Genomic_DNA"/>
</dbReference>
<evidence type="ECO:0000313" key="6">
    <source>
        <dbReference type="Proteomes" id="UP000663834"/>
    </source>
</evidence>
<dbReference type="AlphaFoldDB" id="A0A815KIA3"/>
<sequence length="204" mass="22664">MQGAQGKDEPVTKIIPTLALMKQLQLDGDPEIRRTRRNIAILFGIYAVINVFPLINSMFTNTIYMCLLPNSRYEIIGICLSGIFYFGLGLLAACRYSEIGLRVIGIVGIFQLGVLALSILFLIGCAVTITLPESISNTYSDGYRSSMDQMIMKRIPPIACIVVYTIDFIIKIIMVYLTFKLAGFIGAKKAMAIRQVQYSISNMP</sequence>
<dbReference type="EMBL" id="CAJOBH010003565">
    <property type="protein sequence ID" value="CAF3957276.1"/>
    <property type="molecule type" value="Genomic_DNA"/>
</dbReference>
<dbReference type="OrthoDB" id="10035407at2759"/>
<keyword evidence="1" id="KW-0472">Membrane</keyword>
<dbReference type="Proteomes" id="UP000681967">
    <property type="component" value="Unassembled WGS sequence"/>
</dbReference>
<keyword evidence="1" id="KW-1133">Transmembrane helix</keyword>
<feature type="transmembrane region" description="Helical" evidence="1">
    <location>
        <begin position="106"/>
        <end position="131"/>
    </location>
</feature>
<keyword evidence="1" id="KW-0812">Transmembrane</keyword>
<protein>
    <submittedName>
        <fullName evidence="3">Uncharacterized protein</fullName>
    </submittedName>
</protein>
<dbReference type="Proteomes" id="UP000663834">
    <property type="component" value="Unassembled WGS sequence"/>
</dbReference>
<proteinExistence type="predicted"/>
<reference evidence="3" key="1">
    <citation type="submission" date="2021-02" db="EMBL/GenBank/DDBJ databases">
        <authorList>
            <person name="Nowell W R."/>
        </authorList>
    </citation>
    <scope>NUCLEOTIDE SEQUENCE</scope>
</reference>
<organism evidence="3 6">
    <name type="scientific">Rotaria magnacalcarata</name>
    <dbReference type="NCBI Taxonomy" id="392030"/>
    <lineage>
        <taxon>Eukaryota</taxon>
        <taxon>Metazoa</taxon>
        <taxon>Spiralia</taxon>
        <taxon>Gnathifera</taxon>
        <taxon>Rotifera</taxon>
        <taxon>Eurotatoria</taxon>
        <taxon>Bdelloidea</taxon>
        <taxon>Philodinida</taxon>
        <taxon>Philodinidae</taxon>
        <taxon>Rotaria</taxon>
    </lineage>
</organism>
<dbReference type="Proteomes" id="UP000663855">
    <property type="component" value="Unassembled WGS sequence"/>
</dbReference>
<name>A0A815KIA3_9BILA</name>
<comment type="caution">
    <text evidence="3">The sequence shown here is derived from an EMBL/GenBank/DDBJ whole genome shotgun (WGS) entry which is preliminary data.</text>
</comment>
<evidence type="ECO:0000256" key="1">
    <source>
        <dbReference type="SAM" id="Phobius"/>
    </source>
</evidence>
<feature type="transmembrane region" description="Helical" evidence="1">
    <location>
        <begin position="155"/>
        <end position="179"/>
    </location>
</feature>
<accession>A0A815KIA3</accession>
<evidence type="ECO:0000313" key="5">
    <source>
        <dbReference type="EMBL" id="CAF3957276.1"/>
    </source>
</evidence>
<dbReference type="Proteomes" id="UP000663824">
    <property type="component" value="Unassembled WGS sequence"/>
</dbReference>
<evidence type="ECO:0000313" key="2">
    <source>
        <dbReference type="EMBL" id="CAF1111070.1"/>
    </source>
</evidence>
<evidence type="ECO:0000313" key="3">
    <source>
        <dbReference type="EMBL" id="CAF1396446.1"/>
    </source>
</evidence>
<dbReference type="EMBL" id="CAJNOV010002640">
    <property type="protein sequence ID" value="CAF1111070.1"/>
    <property type="molecule type" value="Genomic_DNA"/>
</dbReference>
<gene>
    <name evidence="5" type="ORF">BYL167_LOCUS11349</name>
    <name evidence="2" type="ORF">CJN711_LOCUS7632</name>
    <name evidence="3" type="ORF">KQP761_LOCUS9484</name>
    <name evidence="4" type="ORF">MBJ925_LOCUS33509</name>
</gene>